<gene>
    <name evidence="1" type="ORF">AGR2A_pc0085</name>
</gene>
<evidence type="ECO:0000313" key="2">
    <source>
        <dbReference type="Proteomes" id="UP000191933"/>
    </source>
</evidence>
<dbReference type="EMBL" id="FBVY01000049">
    <property type="protein sequence ID" value="CUX03947.1"/>
    <property type="molecule type" value="Genomic_DNA"/>
</dbReference>
<reference evidence="1 2" key="1">
    <citation type="submission" date="2016-01" db="EMBL/GenBank/DDBJ databases">
        <authorList>
            <person name="Regsiter A."/>
            <person name="william w."/>
        </authorList>
    </citation>
    <scope>NUCLEOTIDE SEQUENCE [LARGE SCALE GENOMIC DNA]</scope>
    <source>
        <strain evidence="1 2">CFBP 5494</strain>
    </source>
</reference>
<name>A0A9W5F8N1_9HYPH</name>
<dbReference type="Proteomes" id="UP000191933">
    <property type="component" value="Unassembled WGS sequence"/>
</dbReference>
<organism evidence="1 2">
    <name type="scientific">Agrobacterium genomosp. 2 str. CFBP 5494</name>
    <dbReference type="NCBI Taxonomy" id="1183436"/>
    <lineage>
        <taxon>Bacteria</taxon>
        <taxon>Pseudomonadati</taxon>
        <taxon>Pseudomonadota</taxon>
        <taxon>Alphaproteobacteria</taxon>
        <taxon>Hyphomicrobiales</taxon>
        <taxon>Rhizobiaceae</taxon>
        <taxon>Rhizobium/Agrobacterium group</taxon>
        <taxon>Agrobacterium</taxon>
        <taxon>Agrobacterium tumefaciens complex</taxon>
    </lineage>
</organism>
<dbReference type="AlphaFoldDB" id="A0A9W5F8N1"/>
<evidence type="ECO:0000313" key="1">
    <source>
        <dbReference type="EMBL" id="CUX03947.1"/>
    </source>
</evidence>
<sequence length="55" mass="6221">MVLLRLIIEVPVVESIRAPDEEPFGLCRVNSKFYLTDSEFVVEGHSAILMLVLMT</sequence>
<accession>A0A9W5F8N1</accession>
<proteinExistence type="predicted"/>
<comment type="caution">
    <text evidence="1">The sequence shown here is derived from an EMBL/GenBank/DDBJ whole genome shotgun (WGS) entry which is preliminary data.</text>
</comment>
<keyword evidence="2" id="KW-1185">Reference proteome</keyword>
<protein>
    <submittedName>
        <fullName evidence="1">Uncharacterized protein</fullName>
    </submittedName>
</protein>